<dbReference type="GO" id="GO:0005829">
    <property type="term" value="C:cytosol"/>
    <property type="evidence" value="ECO:0007669"/>
    <property type="project" value="UniProtKB-SubCell"/>
</dbReference>
<keyword evidence="4" id="KW-0963">Cytoplasm</keyword>
<dbReference type="SMART" id="SM00651">
    <property type="entry name" value="Sm"/>
    <property type="match status" value="1"/>
</dbReference>
<dbReference type="SUPFAM" id="SSF50182">
    <property type="entry name" value="Sm-like ribonucleoproteins"/>
    <property type="match status" value="1"/>
</dbReference>
<evidence type="ECO:0000259" key="11">
    <source>
        <dbReference type="PROSITE" id="PS52002"/>
    </source>
</evidence>
<comment type="caution">
    <text evidence="12">The sequence shown here is derived from an EMBL/GenBank/DDBJ whole genome shotgun (WGS) entry which is preliminary data.</text>
</comment>
<sequence>MSIGVPVKLLHESQGHVITLELKTGQLYRGQLVETEDNMNVQMKDISVTERDGRSSHLKHVYVRGSNVRFFIVPDMLKNAPMFKRMDPKFSKTRGIGMGRGKAPVGRARGRGRGARGRGRGPY</sequence>
<comment type="similarity">
    <text evidence="3 9">Belongs to the snRNP core protein family.</text>
</comment>
<dbReference type="GO" id="GO:0005685">
    <property type="term" value="C:U1 snRNP"/>
    <property type="evidence" value="ECO:0007669"/>
    <property type="project" value="UniProtKB-ARBA"/>
</dbReference>
<feature type="domain" description="Sm" evidence="11">
    <location>
        <begin position="5"/>
        <end position="77"/>
    </location>
</feature>
<reference evidence="12" key="1">
    <citation type="submission" date="2022-07" db="EMBL/GenBank/DDBJ databases">
        <title>Phylogenomic reconstructions and comparative analyses of Kickxellomycotina fungi.</title>
        <authorList>
            <person name="Reynolds N.K."/>
            <person name="Stajich J.E."/>
            <person name="Barry K."/>
            <person name="Grigoriev I.V."/>
            <person name="Crous P."/>
            <person name="Smith M.E."/>
        </authorList>
    </citation>
    <scope>NUCLEOTIDE SEQUENCE</scope>
    <source>
        <strain evidence="12">IMI 214461</strain>
    </source>
</reference>
<evidence type="ECO:0000256" key="4">
    <source>
        <dbReference type="ARBA" id="ARBA00022490"/>
    </source>
</evidence>
<dbReference type="EMBL" id="JANBQF010001325">
    <property type="protein sequence ID" value="KAJ1997479.1"/>
    <property type="molecule type" value="Genomic_DNA"/>
</dbReference>
<keyword evidence="8 9" id="KW-0687">Ribonucleoprotein</keyword>
<evidence type="ECO:0000256" key="5">
    <source>
        <dbReference type="ARBA" id="ARBA00022664"/>
    </source>
</evidence>
<dbReference type="GO" id="GO:0005681">
    <property type="term" value="C:spliceosomal complex"/>
    <property type="evidence" value="ECO:0007669"/>
    <property type="project" value="InterPro"/>
</dbReference>
<dbReference type="CDD" id="cd01721">
    <property type="entry name" value="Sm_D3"/>
    <property type="match status" value="1"/>
</dbReference>
<evidence type="ECO:0000256" key="7">
    <source>
        <dbReference type="ARBA" id="ARBA00023242"/>
    </source>
</evidence>
<comment type="subcellular location">
    <subcellularLocation>
        <location evidence="2">Cytoplasm</location>
        <location evidence="2">Cytosol</location>
    </subcellularLocation>
    <subcellularLocation>
        <location evidence="1 9">Nucleus</location>
    </subcellularLocation>
</comment>
<protein>
    <recommendedName>
        <fullName evidence="9">Small nuclear ribonucleoprotein Sm D3</fullName>
        <shortName evidence="9">Sm-D3</shortName>
    </recommendedName>
    <alternativeName>
        <fullName evidence="9">snRNP core protein D3</fullName>
    </alternativeName>
</protein>
<dbReference type="PROSITE" id="PS52002">
    <property type="entry name" value="SM"/>
    <property type="match status" value="1"/>
</dbReference>
<dbReference type="InterPro" id="IPR027141">
    <property type="entry name" value="LSm4/Sm_D1/D3"/>
</dbReference>
<keyword evidence="6 9" id="KW-0508">mRNA splicing</keyword>
<evidence type="ECO:0000256" key="6">
    <source>
        <dbReference type="ARBA" id="ARBA00023187"/>
    </source>
</evidence>
<dbReference type="Pfam" id="PF01423">
    <property type="entry name" value="LSM"/>
    <property type="match status" value="1"/>
</dbReference>
<dbReference type="OrthoDB" id="6425924at2759"/>
<dbReference type="PANTHER" id="PTHR23338">
    <property type="entry name" value="SMALL NUCLEAR RIBONUCLEOPROTEIN SM"/>
    <property type="match status" value="1"/>
</dbReference>
<evidence type="ECO:0000256" key="1">
    <source>
        <dbReference type="ARBA" id="ARBA00004123"/>
    </source>
</evidence>
<evidence type="ECO:0000256" key="8">
    <source>
        <dbReference type="ARBA" id="ARBA00023274"/>
    </source>
</evidence>
<dbReference type="InterPro" id="IPR010920">
    <property type="entry name" value="LSM_dom_sf"/>
</dbReference>
<dbReference type="FunFam" id="2.30.30.100:FF:000002">
    <property type="entry name" value="Small nuclear ribonucleoprotein Sm D3"/>
    <property type="match status" value="1"/>
</dbReference>
<evidence type="ECO:0000313" key="13">
    <source>
        <dbReference type="Proteomes" id="UP001150907"/>
    </source>
</evidence>
<evidence type="ECO:0000256" key="3">
    <source>
        <dbReference type="ARBA" id="ARBA00008146"/>
    </source>
</evidence>
<dbReference type="GO" id="GO:0003723">
    <property type="term" value="F:RNA binding"/>
    <property type="evidence" value="ECO:0007669"/>
    <property type="project" value="InterPro"/>
</dbReference>
<evidence type="ECO:0000313" key="12">
    <source>
        <dbReference type="EMBL" id="KAJ1997479.1"/>
    </source>
</evidence>
<evidence type="ECO:0000256" key="2">
    <source>
        <dbReference type="ARBA" id="ARBA00004514"/>
    </source>
</evidence>
<feature type="compositionally biased region" description="Basic residues" evidence="10">
    <location>
        <begin position="108"/>
        <end position="123"/>
    </location>
</feature>
<keyword evidence="5 9" id="KW-0507">mRNA processing</keyword>
<name>A0A9W8B8L0_9FUNG</name>
<organism evidence="12 13">
    <name type="scientific">Coemansia thaxteri</name>
    <dbReference type="NCBI Taxonomy" id="2663907"/>
    <lineage>
        <taxon>Eukaryota</taxon>
        <taxon>Fungi</taxon>
        <taxon>Fungi incertae sedis</taxon>
        <taxon>Zoopagomycota</taxon>
        <taxon>Kickxellomycotina</taxon>
        <taxon>Kickxellomycetes</taxon>
        <taxon>Kickxellales</taxon>
        <taxon>Kickxellaceae</taxon>
        <taxon>Coemansia</taxon>
    </lineage>
</organism>
<proteinExistence type="inferred from homology"/>
<dbReference type="InterPro" id="IPR034099">
    <property type="entry name" value="SmD3"/>
</dbReference>
<keyword evidence="7 9" id="KW-0539">Nucleus</keyword>
<keyword evidence="13" id="KW-1185">Reference proteome</keyword>
<dbReference type="InterPro" id="IPR001163">
    <property type="entry name" value="Sm_dom_euk/arc"/>
</dbReference>
<dbReference type="AlphaFoldDB" id="A0A9W8B8L0"/>
<gene>
    <name evidence="12" type="primary">SMD3</name>
    <name evidence="12" type="ORF">H4R26_005818</name>
</gene>
<dbReference type="GO" id="GO:0000387">
    <property type="term" value="P:spliceosomal snRNP assembly"/>
    <property type="evidence" value="ECO:0007669"/>
    <property type="project" value="UniProtKB-UniRule"/>
</dbReference>
<feature type="region of interest" description="Disordered" evidence="10">
    <location>
        <begin position="88"/>
        <end position="123"/>
    </location>
</feature>
<accession>A0A9W8B8L0</accession>
<evidence type="ECO:0000256" key="9">
    <source>
        <dbReference type="RuleBase" id="RU365050"/>
    </source>
</evidence>
<dbReference type="Gene3D" id="2.30.30.100">
    <property type="match status" value="1"/>
</dbReference>
<dbReference type="Proteomes" id="UP001150907">
    <property type="component" value="Unassembled WGS sequence"/>
</dbReference>
<evidence type="ECO:0000256" key="10">
    <source>
        <dbReference type="SAM" id="MobiDB-lite"/>
    </source>
</evidence>
<dbReference type="InterPro" id="IPR047575">
    <property type="entry name" value="Sm"/>
</dbReference>